<feature type="chain" id="PRO_5018115013" evidence="1">
    <location>
        <begin position="18"/>
        <end position="131"/>
    </location>
</feature>
<dbReference type="GO" id="GO:0005506">
    <property type="term" value="F:iron ion binding"/>
    <property type="evidence" value="ECO:0007669"/>
    <property type="project" value="InterPro"/>
</dbReference>
<feature type="signal peptide" evidence="1">
    <location>
        <begin position="1"/>
        <end position="17"/>
    </location>
</feature>
<sequence length="131" mass="15139">MKKILALVLALSFVSFAGEKKANLKDVMLKMEESTIKILKGFLRNQPNLILEGAEYIKNHPDITQQVLEYAKPERRTEGFKKYTAEFDKFVREEASKIEKYIKNGNKAKASEYFAQMLDRCNGCHAVFRGW</sequence>
<keyword evidence="3" id="KW-1185">Reference proteome</keyword>
<dbReference type="Proteomes" id="UP000280842">
    <property type="component" value="Unassembled WGS sequence"/>
</dbReference>
<gene>
    <name evidence="2" type="ORF">CLV39_1310</name>
</gene>
<dbReference type="OrthoDB" id="5339566at2"/>
<dbReference type="EMBL" id="REFO01000013">
    <property type="protein sequence ID" value="RMA93249.1"/>
    <property type="molecule type" value="Genomic_DNA"/>
</dbReference>
<accession>A0A3M0BAQ0</accession>
<dbReference type="GO" id="GO:0020037">
    <property type="term" value="F:heme binding"/>
    <property type="evidence" value="ECO:0007669"/>
    <property type="project" value="InterPro"/>
</dbReference>
<evidence type="ECO:0000313" key="2">
    <source>
        <dbReference type="EMBL" id="RMA93249.1"/>
    </source>
</evidence>
<dbReference type="InterPro" id="IPR010980">
    <property type="entry name" value="Cyt_c/b562"/>
</dbReference>
<keyword evidence="1" id="KW-0732">Signal</keyword>
<protein>
    <submittedName>
        <fullName evidence="2">Cytochrome c</fullName>
    </submittedName>
</protein>
<reference evidence="2 3" key="1">
    <citation type="submission" date="2018-10" db="EMBL/GenBank/DDBJ databases">
        <title>Genomic Encyclopedia of Archaeal and Bacterial Type Strains, Phase II (KMG-II): from individual species to whole genera.</title>
        <authorList>
            <person name="Goeker M."/>
        </authorList>
    </citation>
    <scope>NUCLEOTIDE SEQUENCE [LARGE SCALE GENOMIC DNA]</scope>
    <source>
        <strain evidence="2 3">VM1</strain>
    </source>
</reference>
<dbReference type="GO" id="GO:0022900">
    <property type="term" value="P:electron transport chain"/>
    <property type="evidence" value="ECO:0007669"/>
    <property type="project" value="InterPro"/>
</dbReference>
<organism evidence="2 3">
    <name type="scientific">Hydrogenothermus marinus</name>
    <dbReference type="NCBI Taxonomy" id="133270"/>
    <lineage>
        <taxon>Bacteria</taxon>
        <taxon>Pseudomonadati</taxon>
        <taxon>Aquificota</taxon>
        <taxon>Aquificia</taxon>
        <taxon>Aquificales</taxon>
        <taxon>Hydrogenothermaceae</taxon>
        <taxon>Hydrogenothermus</taxon>
    </lineage>
</organism>
<name>A0A3M0BAQ0_9AQUI</name>
<evidence type="ECO:0000256" key="1">
    <source>
        <dbReference type="SAM" id="SignalP"/>
    </source>
</evidence>
<dbReference type="Gene3D" id="1.20.120.10">
    <property type="entry name" value="Cytochrome c/b562"/>
    <property type="match status" value="1"/>
</dbReference>
<dbReference type="RefSeq" id="WP_121923420.1">
    <property type="nucleotide sequence ID" value="NZ_REFO01000013.1"/>
</dbReference>
<dbReference type="AlphaFoldDB" id="A0A3M0BAQ0"/>
<dbReference type="GO" id="GO:0009055">
    <property type="term" value="F:electron transfer activity"/>
    <property type="evidence" value="ECO:0007669"/>
    <property type="project" value="InterPro"/>
</dbReference>
<evidence type="ECO:0000313" key="3">
    <source>
        <dbReference type="Proteomes" id="UP000280842"/>
    </source>
</evidence>
<dbReference type="SUPFAM" id="SSF47175">
    <property type="entry name" value="Cytochromes"/>
    <property type="match status" value="1"/>
</dbReference>
<proteinExistence type="predicted"/>
<comment type="caution">
    <text evidence="2">The sequence shown here is derived from an EMBL/GenBank/DDBJ whole genome shotgun (WGS) entry which is preliminary data.</text>
</comment>